<evidence type="ECO:0008006" key="3">
    <source>
        <dbReference type="Google" id="ProtNLM"/>
    </source>
</evidence>
<reference evidence="1 2" key="1">
    <citation type="submission" date="2021-04" db="EMBL/GenBank/DDBJ databases">
        <title>Draft Genome of Aeromonas popoffii ID682, isolated from a natural water source in Idaho.</title>
        <authorList>
            <person name="Testerman T."/>
            <person name="Graf J."/>
        </authorList>
    </citation>
    <scope>NUCLEOTIDE SEQUENCE [LARGE SCALE GENOMIC DNA]</scope>
    <source>
        <strain evidence="1 2">ID682</strain>
    </source>
</reference>
<accession>A0ABS5GK54</accession>
<comment type="caution">
    <text evidence="1">The sequence shown here is derived from an EMBL/GenBank/DDBJ whole genome shotgun (WGS) entry which is preliminary data.</text>
</comment>
<protein>
    <recommendedName>
        <fullName evidence="3">SMI1/KNR4 family protein</fullName>
    </recommendedName>
</protein>
<name>A0ABS5GK54_9GAMM</name>
<proteinExistence type="predicted"/>
<dbReference type="SUPFAM" id="SSF160631">
    <property type="entry name" value="SMI1/KNR4-like"/>
    <property type="match status" value="1"/>
</dbReference>
<evidence type="ECO:0000313" key="1">
    <source>
        <dbReference type="EMBL" id="MBR7627520.1"/>
    </source>
</evidence>
<dbReference type="EMBL" id="JAGRZL010000002">
    <property type="protein sequence ID" value="MBR7627520.1"/>
    <property type="molecule type" value="Genomic_DNA"/>
</dbReference>
<sequence>MVNVTDKTRELIFDIWDDYYYIVAAGDQAPTKNEVINFGEKYGVIFPEDYISHAVGDLGGFFIEVKEELWPYAEELSVAPFWEFLRGVYSYAYSEEAPEWMNIYIAAEQFKELGHKVIPVLKVWADANVYCYNEDGQLVKYFNEENTFEHVNKTWFELVEHELNELAERKNRKLNK</sequence>
<organism evidence="1 2">
    <name type="scientific">Aeromonas popoffii</name>
    <dbReference type="NCBI Taxonomy" id="70856"/>
    <lineage>
        <taxon>Bacteria</taxon>
        <taxon>Pseudomonadati</taxon>
        <taxon>Pseudomonadota</taxon>
        <taxon>Gammaproteobacteria</taxon>
        <taxon>Aeromonadales</taxon>
        <taxon>Aeromonadaceae</taxon>
        <taxon>Aeromonas</taxon>
    </lineage>
</organism>
<dbReference type="RefSeq" id="WP_212512368.1">
    <property type="nucleotide sequence ID" value="NZ_CAWQDX010000041.1"/>
</dbReference>
<dbReference type="Proteomes" id="UP000675653">
    <property type="component" value="Unassembled WGS sequence"/>
</dbReference>
<keyword evidence="2" id="KW-1185">Reference proteome</keyword>
<gene>
    <name evidence="1" type="ORF">KAT72_00325</name>
</gene>
<evidence type="ECO:0000313" key="2">
    <source>
        <dbReference type="Proteomes" id="UP000675653"/>
    </source>
</evidence>
<dbReference type="InterPro" id="IPR037883">
    <property type="entry name" value="Knr4/Smi1-like_sf"/>
</dbReference>